<keyword evidence="3 5" id="KW-1133">Transmembrane helix</keyword>
<dbReference type="PANTHER" id="PTHR22911:SF6">
    <property type="entry name" value="SOLUTE CARRIER FAMILY 35 MEMBER G1"/>
    <property type="match status" value="1"/>
</dbReference>
<dbReference type="PANTHER" id="PTHR22911">
    <property type="entry name" value="ACYL-MALONYL CONDENSING ENZYME-RELATED"/>
    <property type="match status" value="1"/>
</dbReference>
<accession>A0A382W3A9</accession>
<dbReference type="AlphaFoldDB" id="A0A382W3A9"/>
<evidence type="ECO:0000259" key="6">
    <source>
        <dbReference type="Pfam" id="PF00892"/>
    </source>
</evidence>
<reference evidence="7" key="1">
    <citation type="submission" date="2018-05" db="EMBL/GenBank/DDBJ databases">
        <authorList>
            <person name="Lanie J.A."/>
            <person name="Ng W.-L."/>
            <person name="Kazmierczak K.M."/>
            <person name="Andrzejewski T.M."/>
            <person name="Davidsen T.M."/>
            <person name="Wayne K.J."/>
            <person name="Tettelin H."/>
            <person name="Glass J.I."/>
            <person name="Rusch D."/>
            <person name="Podicherti R."/>
            <person name="Tsui H.-C.T."/>
            <person name="Winkler M.E."/>
        </authorList>
    </citation>
    <scope>NUCLEOTIDE SEQUENCE</scope>
</reference>
<keyword evidence="2 5" id="KW-0812">Transmembrane</keyword>
<evidence type="ECO:0000256" key="1">
    <source>
        <dbReference type="ARBA" id="ARBA00004141"/>
    </source>
</evidence>
<feature type="domain" description="EamA" evidence="6">
    <location>
        <begin position="14"/>
        <end position="144"/>
    </location>
</feature>
<evidence type="ECO:0000256" key="2">
    <source>
        <dbReference type="ARBA" id="ARBA00022692"/>
    </source>
</evidence>
<proteinExistence type="predicted"/>
<evidence type="ECO:0000256" key="4">
    <source>
        <dbReference type="ARBA" id="ARBA00023136"/>
    </source>
</evidence>
<dbReference type="SUPFAM" id="SSF103481">
    <property type="entry name" value="Multidrug resistance efflux transporter EmrE"/>
    <property type="match status" value="1"/>
</dbReference>
<dbReference type="Pfam" id="PF00892">
    <property type="entry name" value="EamA"/>
    <property type="match status" value="1"/>
</dbReference>
<evidence type="ECO:0000256" key="3">
    <source>
        <dbReference type="ARBA" id="ARBA00022989"/>
    </source>
</evidence>
<evidence type="ECO:0000313" key="7">
    <source>
        <dbReference type="EMBL" id="SVD52608.1"/>
    </source>
</evidence>
<feature type="transmembrane region" description="Helical" evidence="5">
    <location>
        <begin position="42"/>
        <end position="61"/>
    </location>
</feature>
<name>A0A382W3A9_9ZZZZ</name>
<protein>
    <recommendedName>
        <fullName evidence="6">EamA domain-containing protein</fullName>
    </recommendedName>
</protein>
<dbReference type="GO" id="GO:0016020">
    <property type="term" value="C:membrane"/>
    <property type="evidence" value="ECO:0007669"/>
    <property type="project" value="UniProtKB-SubCell"/>
</dbReference>
<feature type="transmembrane region" description="Helical" evidence="5">
    <location>
        <begin position="12"/>
        <end position="36"/>
    </location>
</feature>
<dbReference type="EMBL" id="UINC01156282">
    <property type="protein sequence ID" value="SVD52608.1"/>
    <property type="molecule type" value="Genomic_DNA"/>
</dbReference>
<feature type="transmembrane region" description="Helical" evidence="5">
    <location>
        <begin position="99"/>
        <end position="121"/>
    </location>
</feature>
<dbReference type="InterPro" id="IPR000620">
    <property type="entry name" value="EamA_dom"/>
</dbReference>
<feature type="transmembrane region" description="Helical" evidence="5">
    <location>
        <begin position="73"/>
        <end position="93"/>
    </location>
</feature>
<evidence type="ECO:0000256" key="5">
    <source>
        <dbReference type="SAM" id="Phobius"/>
    </source>
</evidence>
<feature type="transmembrane region" description="Helical" evidence="5">
    <location>
        <begin position="128"/>
        <end position="144"/>
    </location>
</feature>
<sequence length="171" mass="18783">MPSRKANLNVTVVGLLWVVLAGINFVGFVVLIKFVGSELPPVQAAFIRYLFGFVVLLPLFIRNRTHIFYTKHIHLHGLRGFIQALAVMLWFYAVTKLPIAEVTALGFVSPIFVVFGAVFFLRERMNKARIAAVVLGLVGVFVILRPGFSVINSGSIAMLLAAPLFAASKVL</sequence>
<organism evidence="7">
    <name type="scientific">marine metagenome</name>
    <dbReference type="NCBI Taxonomy" id="408172"/>
    <lineage>
        <taxon>unclassified sequences</taxon>
        <taxon>metagenomes</taxon>
        <taxon>ecological metagenomes</taxon>
    </lineage>
</organism>
<gene>
    <name evidence="7" type="ORF">METZ01_LOCUS405462</name>
</gene>
<comment type="subcellular location">
    <subcellularLocation>
        <location evidence="1">Membrane</location>
        <topology evidence="1">Multi-pass membrane protein</topology>
    </subcellularLocation>
</comment>
<feature type="non-terminal residue" evidence="7">
    <location>
        <position position="171"/>
    </location>
</feature>
<keyword evidence="4 5" id="KW-0472">Membrane</keyword>
<dbReference type="InterPro" id="IPR037185">
    <property type="entry name" value="EmrE-like"/>
</dbReference>